<comment type="similarity">
    <text evidence="2 7">Belongs to the CobB/CobQ family. CobQ subfamily.</text>
</comment>
<dbReference type="Pfam" id="PF01656">
    <property type="entry name" value="CbiA"/>
    <property type="match status" value="1"/>
</dbReference>
<proteinExistence type="inferred from homology"/>
<protein>
    <recommendedName>
        <fullName evidence="3 7">Cobyric acid synthase</fullName>
    </recommendedName>
</protein>
<evidence type="ECO:0000259" key="10">
    <source>
        <dbReference type="Pfam" id="PF07685"/>
    </source>
</evidence>
<comment type="pathway">
    <text evidence="1 7">Cofactor biosynthesis; adenosylcobalamin biosynthesis.</text>
</comment>
<feature type="domain" description="CobB/CobQ-like glutamine amidotransferase" evidence="10">
    <location>
        <begin position="326"/>
        <end position="516"/>
    </location>
</feature>
<evidence type="ECO:0000313" key="11">
    <source>
        <dbReference type="EMBL" id="MFC5523638.1"/>
    </source>
</evidence>
<dbReference type="InterPro" id="IPR011698">
    <property type="entry name" value="GATase_3"/>
</dbReference>
<evidence type="ECO:0000256" key="3">
    <source>
        <dbReference type="ARBA" id="ARBA00019833"/>
    </source>
</evidence>
<reference evidence="12" key="1">
    <citation type="journal article" date="2019" name="Int. J. Syst. Evol. Microbiol.">
        <title>The Global Catalogue of Microorganisms (GCM) 10K type strain sequencing project: providing services to taxonomists for standard genome sequencing and annotation.</title>
        <authorList>
            <consortium name="The Broad Institute Genomics Platform"/>
            <consortium name="The Broad Institute Genome Sequencing Center for Infectious Disease"/>
            <person name="Wu L."/>
            <person name="Ma J."/>
        </authorList>
    </citation>
    <scope>NUCLEOTIDE SEQUENCE [LARGE SCALE GENOMIC DNA]</scope>
    <source>
        <strain evidence="12">CGMCC 4.7277</strain>
    </source>
</reference>
<feature type="domain" description="CobQ/CobB/MinD/ParA nucleotide binding" evidence="9">
    <location>
        <begin position="9"/>
        <end position="273"/>
    </location>
</feature>
<dbReference type="Proteomes" id="UP001596084">
    <property type="component" value="Unassembled WGS sequence"/>
</dbReference>
<evidence type="ECO:0000256" key="7">
    <source>
        <dbReference type="HAMAP-Rule" id="MF_00028"/>
    </source>
</evidence>
<name>A0ABW0QG51_9BURK</name>
<dbReference type="PROSITE" id="PS51274">
    <property type="entry name" value="GATASE_COBBQ"/>
    <property type="match status" value="1"/>
</dbReference>
<gene>
    <name evidence="7" type="primary">cobQ</name>
    <name evidence="11" type="ORF">ACFPP7_22360</name>
</gene>
<sequence length="557" mass="58449">MSGKKAKSVMVLGTTSGAGKSWLATALCRYYARQGLKVASFKAQNMSNNARVVAGRQFSDGPPPGSRSVAEPKLAPSGGSAVHGVFSKSGVATSVGAMLGGEIGSAQYFQALAARAVPDVRMNPLLLKPEKDTQSQVVLMGQVNPELSRMAWRGRSASVWPVVAQALDELLLENDVVVIEGAGSPAEINLKSSDIVNMRVALHANAACLLVTDIDRGGAFAHLYGTWAMLDDAEKKLIKGFVLNKFRGDQALLAPGPQMLQDLTGVPTVATLPMWWQHGLPEEDGVFDHRSSFTAPMLGTGVSSLPHEGAARPWGGPAAGAAPAVIAVIAYPRISNLDEFQPLKNVPGVRLKWVRSPAELMDADWIILPGSKHTSGDLAWLRAQGLDQAIAAHAGRGGAVLGICGGLQMLGEALIDPHGIDGNGPGLGLLAVVTVFDEAKTVQHRQAAFGELRGQWAALSGVEVQGYEIHHGQTAPHAAMAAAGDIAGPVMPEGLAWQNAAGNVLGLYLHGMFEDPRVLQALFGATTPTLDSVFEALADYLDQHFQPGVLQSLIGAQ</sequence>
<organism evidence="11 12">
    <name type="scientific">Polaromonas jejuensis</name>
    <dbReference type="NCBI Taxonomy" id="457502"/>
    <lineage>
        <taxon>Bacteria</taxon>
        <taxon>Pseudomonadati</taxon>
        <taxon>Pseudomonadota</taxon>
        <taxon>Betaproteobacteria</taxon>
        <taxon>Burkholderiales</taxon>
        <taxon>Comamonadaceae</taxon>
        <taxon>Polaromonas</taxon>
    </lineage>
</organism>
<evidence type="ECO:0000259" key="9">
    <source>
        <dbReference type="Pfam" id="PF01656"/>
    </source>
</evidence>
<feature type="region of interest" description="Disordered" evidence="8">
    <location>
        <begin position="55"/>
        <end position="76"/>
    </location>
</feature>
<evidence type="ECO:0000313" key="12">
    <source>
        <dbReference type="Proteomes" id="UP001596084"/>
    </source>
</evidence>
<dbReference type="Pfam" id="PF07685">
    <property type="entry name" value="GATase_3"/>
    <property type="match status" value="1"/>
</dbReference>
<evidence type="ECO:0000256" key="1">
    <source>
        <dbReference type="ARBA" id="ARBA00004953"/>
    </source>
</evidence>
<evidence type="ECO:0000256" key="6">
    <source>
        <dbReference type="ARBA" id="ARBA00025166"/>
    </source>
</evidence>
<accession>A0ABW0QG51</accession>
<dbReference type="InterPro" id="IPR033949">
    <property type="entry name" value="CobQ_GATase1"/>
</dbReference>
<dbReference type="EMBL" id="JBHSMX010000066">
    <property type="protein sequence ID" value="MFC5523638.1"/>
    <property type="molecule type" value="Genomic_DNA"/>
</dbReference>
<evidence type="ECO:0000256" key="5">
    <source>
        <dbReference type="ARBA" id="ARBA00022962"/>
    </source>
</evidence>
<keyword evidence="5 7" id="KW-0315">Glutamine amidotransferase</keyword>
<comment type="caution">
    <text evidence="11">The sequence shown here is derived from an EMBL/GenBank/DDBJ whole genome shotgun (WGS) entry which is preliminary data.</text>
</comment>
<dbReference type="NCBIfam" id="NF001989">
    <property type="entry name" value="PRK00784.1"/>
    <property type="match status" value="1"/>
</dbReference>
<dbReference type="HAMAP" id="MF_00028">
    <property type="entry name" value="CobQ"/>
    <property type="match status" value="1"/>
</dbReference>
<dbReference type="InterPro" id="IPR004459">
    <property type="entry name" value="CobQ_synth"/>
</dbReference>
<dbReference type="CDD" id="cd01750">
    <property type="entry name" value="GATase1_CobQ"/>
    <property type="match status" value="1"/>
</dbReference>
<comment type="function">
    <text evidence="6 7">Catalyzes amidations at positions B, D, E, and G on adenosylcobyrinic A,C-diamide. NH(2) groups are provided by glutamine, and one molecule of ATP is hydrogenolyzed for each amidation.</text>
</comment>
<dbReference type="InterPro" id="IPR029062">
    <property type="entry name" value="Class_I_gatase-like"/>
</dbReference>
<evidence type="ECO:0000256" key="4">
    <source>
        <dbReference type="ARBA" id="ARBA00022573"/>
    </source>
</evidence>
<dbReference type="PANTHER" id="PTHR21343:SF1">
    <property type="entry name" value="COBYRIC ACID SYNTHASE"/>
    <property type="match status" value="1"/>
</dbReference>
<evidence type="ECO:0000256" key="8">
    <source>
        <dbReference type="SAM" id="MobiDB-lite"/>
    </source>
</evidence>
<feature type="active site" description="Nucleophile" evidence="7">
    <location>
        <position position="404"/>
    </location>
</feature>
<dbReference type="PANTHER" id="PTHR21343">
    <property type="entry name" value="DETHIOBIOTIN SYNTHETASE"/>
    <property type="match status" value="1"/>
</dbReference>
<dbReference type="Gene3D" id="3.40.50.300">
    <property type="entry name" value="P-loop containing nucleotide triphosphate hydrolases"/>
    <property type="match status" value="1"/>
</dbReference>
<dbReference type="InterPro" id="IPR027417">
    <property type="entry name" value="P-loop_NTPase"/>
</dbReference>
<feature type="active site" evidence="7">
    <location>
        <position position="510"/>
    </location>
</feature>
<dbReference type="RefSeq" id="WP_068836003.1">
    <property type="nucleotide sequence ID" value="NZ_JBHSMX010000066.1"/>
</dbReference>
<dbReference type="Gene3D" id="3.40.50.880">
    <property type="match status" value="1"/>
</dbReference>
<dbReference type="SUPFAM" id="SSF52540">
    <property type="entry name" value="P-loop containing nucleoside triphosphate hydrolases"/>
    <property type="match status" value="2"/>
</dbReference>
<evidence type="ECO:0000256" key="2">
    <source>
        <dbReference type="ARBA" id="ARBA00006205"/>
    </source>
</evidence>
<dbReference type="SUPFAM" id="SSF52317">
    <property type="entry name" value="Class I glutamine amidotransferase-like"/>
    <property type="match status" value="1"/>
</dbReference>
<keyword evidence="12" id="KW-1185">Reference proteome</keyword>
<keyword evidence="4 7" id="KW-0169">Cobalamin biosynthesis</keyword>
<dbReference type="InterPro" id="IPR002586">
    <property type="entry name" value="CobQ/CobB/MinD/ParA_Nub-bd_dom"/>
</dbReference>